<feature type="binding site" evidence="8">
    <location>
        <position position="5"/>
    </location>
    <ligand>
        <name>Mg(2+)</name>
        <dbReference type="ChEBI" id="CHEBI:18420"/>
    </ligand>
</feature>
<name>A0ABV6MXI7_9PSEU</name>
<keyword evidence="2 8" id="KW-1277">Toxin-antitoxin system</keyword>
<dbReference type="PANTHER" id="PTHR33653:SF1">
    <property type="entry name" value="RIBONUCLEASE VAPC2"/>
    <property type="match status" value="1"/>
</dbReference>
<accession>A0ABV6MXI7</accession>
<proteinExistence type="inferred from homology"/>
<dbReference type="HAMAP" id="MF_00265">
    <property type="entry name" value="VapC_Nob1"/>
    <property type="match status" value="1"/>
</dbReference>
<keyword evidence="5 8" id="KW-0378">Hydrolase</keyword>
<dbReference type="InterPro" id="IPR002716">
    <property type="entry name" value="PIN_dom"/>
</dbReference>
<evidence type="ECO:0000259" key="9">
    <source>
        <dbReference type="Pfam" id="PF01850"/>
    </source>
</evidence>
<keyword evidence="11" id="KW-1185">Reference proteome</keyword>
<evidence type="ECO:0000256" key="4">
    <source>
        <dbReference type="ARBA" id="ARBA00022723"/>
    </source>
</evidence>
<evidence type="ECO:0000256" key="3">
    <source>
        <dbReference type="ARBA" id="ARBA00022722"/>
    </source>
</evidence>
<evidence type="ECO:0000313" key="11">
    <source>
        <dbReference type="Proteomes" id="UP001589810"/>
    </source>
</evidence>
<evidence type="ECO:0000256" key="1">
    <source>
        <dbReference type="ARBA" id="ARBA00001946"/>
    </source>
</evidence>
<dbReference type="SUPFAM" id="SSF88723">
    <property type="entry name" value="PIN domain-like"/>
    <property type="match status" value="1"/>
</dbReference>
<feature type="binding site" evidence="8">
    <location>
        <position position="104"/>
    </location>
    <ligand>
        <name>Mg(2+)</name>
        <dbReference type="ChEBI" id="CHEBI:18420"/>
    </ligand>
</feature>
<dbReference type="InterPro" id="IPR050556">
    <property type="entry name" value="Type_II_TA_system_RNase"/>
</dbReference>
<organism evidence="10 11">
    <name type="scientific">Kutzneria chonburiensis</name>
    <dbReference type="NCBI Taxonomy" id="1483604"/>
    <lineage>
        <taxon>Bacteria</taxon>
        <taxon>Bacillati</taxon>
        <taxon>Actinomycetota</taxon>
        <taxon>Actinomycetes</taxon>
        <taxon>Pseudonocardiales</taxon>
        <taxon>Pseudonocardiaceae</taxon>
        <taxon>Kutzneria</taxon>
    </lineage>
</organism>
<comment type="similarity">
    <text evidence="7 8">Belongs to the PINc/VapC protein family.</text>
</comment>
<comment type="cofactor">
    <cofactor evidence="1 8">
        <name>Mg(2+)</name>
        <dbReference type="ChEBI" id="CHEBI:18420"/>
    </cofactor>
</comment>
<dbReference type="Pfam" id="PF01850">
    <property type="entry name" value="PIN"/>
    <property type="match status" value="1"/>
</dbReference>
<reference evidence="10 11" key="1">
    <citation type="submission" date="2024-09" db="EMBL/GenBank/DDBJ databases">
        <authorList>
            <person name="Sun Q."/>
            <person name="Mori K."/>
        </authorList>
    </citation>
    <scope>NUCLEOTIDE SEQUENCE [LARGE SCALE GENOMIC DNA]</scope>
    <source>
        <strain evidence="10 11">TBRC 1432</strain>
    </source>
</reference>
<dbReference type="InterPro" id="IPR029060">
    <property type="entry name" value="PIN-like_dom_sf"/>
</dbReference>
<evidence type="ECO:0000256" key="8">
    <source>
        <dbReference type="HAMAP-Rule" id="MF_00265"/>
    </source>
</evidence>
<keyword evidence="4 8" id="KW-0479">Metal-binding</keyword>
<protein>
    <recommendedName>
        <fullName evidence="8">Ribonuclease VapC</fullName>
        <shortName evidence="8">RNase VapC</shortName>
        <ecNumber evidence="8">3.1.-.-</ecNumber>
    </recommendedName>
    <alternativeName>
        <fullName evidence="8">Toxin VapC</fullName>
    </alternativeName>
</protein>
<gene>
    <name evidence="8" type="primary">vapC</name>
    <name evidence="10" type="ORF">ACFFH7_26175</name>
</gene>
<dbReference type="Gene3D" id="3.40.50.1010">
    <property type="entry name" value="5'-nuclease"/>
    <property type="match status" value="1"/>
</dbReference>
<evidence type="ECO:0000256" key="7">
    <source>
        <dbReference type="ARBA" id="ARBA00038093"/>
    </source>
</evidence>
<comment type="caution">
    <text evidence="10">The sequence shown here is derived from an EMBL/GenBank/DDBJ whole genome shotgun (WGS) entry which is preliminary data.</text>
</comment>
<evidence type="ECO:0000256" key="6">
    <source>
        <dbReference type="ARBA" id="ARBA00022842"/>
    </source>
</evidence>
<keyword evidence="3 8" id="KW-0540">Nuclease</keyword>
<evidence type="ECO:0000256" key="2">
    <source>
        <dbReference type="ARBA" id="ARBA00022649"/>
    </source>
</evidence>
<dbReference type="PANTHER" id="PTHR33653">
    <property type="entry name" value="RIBONUCLEASE VAPC2"/>
    <property type="match status" value="1"/>
</dbReference>
<keyword evidence="8" id="KW-0800">Toxin</keyword>
<dbReference type="EC" id="3.1.-.-" evidence="8"/>
<evidence type="ECO:0000313" key="10">
    <source>
        <dbReference type="EMBL" id="MFC0545019.1"/>
    </source>
</evidence>
<sequence length="149" mass="16429">MIVLDTNVVSELMRQSPDERVVRWVDRYPADEVFITAVTAAELSYGVARLPEGQRKSTLAAMVSELLAEDLYGQILPFDGGAAQYYARIATAREELGRPISMADAQIAAVCRQYAACLATRHTKDFDDTGVMVLDPWSARESAGERAKE</sequence>
<dbReference type="InterPro" id="IPR022907">
    <property type="entry name" value="VapC_family"/>
</dbReference>
<dbReference type="Proteomes" id="UP001589810">
    <property type="component" value="Unassembled WGS sequence"/>
</dbReference>
<feature type="domain" description="PIN" evidence="9">
    <location>
        <begin position="2"/>
        <end position="128"/>
    </location>
</feature>
<dbReference type="EMBL" id="JBHLUD010000009">
    <property type="protein sequence ID" value="MFC0545019.1"/>
    <property type="molecule type" value="Genomic_DNA"/>
</dbReference>
<evidence type="ECO:0000256" key="5">
    <source>
        <dbReference type="ARBA" id="ARBA00022801"/>
    </source>
</evidence>
<dbReference type="RefSeq" id="WP_379794266.1">
    <property type="nucleotide sequence ID" value="NZ_JBHLUD010000009.1"/>
</dbReference>
<comment type="function">
    <text evidence="8">Toxic component of a toxin-antitoxin (TA) system. An RNase.</text>
</comment>
<keyword evidence="6 8" id="KW-0460">Magnesium</keyword>
<dbReference type="CDD" id="cd18731">
    <property type="entry name" value="PIN_NgFitB-like"/>
    <property type="match status" value="1"/>
</dbReference>